<keyword evidence="1" id="KW-0472">Membrane</keyword>
<dbReference type="AlphaFoldDB" id="A0A3E0X434"/>
<protein>
    <recommendedName>
        <fullName evidence="4">DUF2905 domain-containing protein</fullName>
    </recommendedName>
</protein>
<dbReference type="PANTHER" id="PTHR36443:SF1">
    <property type="entry name" value="BSR5223 PROTEIN"/>
    <property type="match status" value="1"/>
</dbReference>
<dbReference type="InterPro" id="IPR021320">
    <property type="entry name" value="DUF2905"/>
</dbReference>
<evidence type="ECO:0000313" key="2">
    <source>
        <dbReference type="EMBL" id="RFA39484.1"/>
    </source>
</evidence>
<keyword evidence="1" id="KW-0812">Transmembrane</keyword>
<gene>
    <name evidence="2" type="ORF">CAL65_01495</name>
</gene>
<dbReference type="Pfam" id="PF11146">
    <property type="entry name" value="DUF2905"/>
    <property type="match status" value="1"/>
</dbReference>
<proteinExistence type="predicted"/>
<dbReference type="PANTHER" id="PTHR36443">
    <property type="entry name" value="BSR5223 PROTEIN"/>
    <property type="match status" value="1"/>
</dbReference>
<evidence type="ECO:0000313" key="3">
    <source>
        <dbReference type="Proteomes" id="UP000256763"/>
    </source>
</evidence>
<dbReference type="OrthoDB" id="9811610at2"/>
<feature type="transmembrane region" description="Helical" evidence="1">
    <location>
        <begin position="43"/>
        <end position="64"/>
    </location>
</feature>
<dbReference type="RefSeq" id="WP_116300555.1">
    <property type="nucleotide sequence ID" value="NZ_NFZV01000001.1"/>
</dbReference>
<comment type="caution">
    <text evidence="2">The sequence shown here is derived from an EMBL/GenBank/DDBJ whole genome shotgun (WGS) entry which is preliminary data.</text>
</comment>
<accession>A0A3E0X434</accession>
<reference evidence="3" key="1">
    <citation type="submission" date="2017-05" db="EMBL/GenBank/DDBJ databases">
        <authorList>
            <person name="Sharma S."/>
            <person name="Sidhu C."/>
            <person name="Pinnaka A.K."/>
        </authorList>
    </citation>
    <scope>NUCLEOTIDE SEQUENCE [LARGE SCALE GENOMIC DNA]</scope>
    <source>
        <strain evidence="3">AK93</strain>
    </source>
</reference>
<sequence length="66" mass="7655">MTRILVTLGIILIVVGLLWPYLSKLGLGRLPGDILIRREGMTFYFPIMTSIIISILLTLLFWFFRK</sequence>
<evidence type="ECO:0000256" key="1">
    <source>
        <dbReference type="SAM" id="Phobius"/>
    </source>
</evidence>
<feature type="transmembrane region" description="Helical" evidence="1">
    <location>
        <begin position="5"/>
        <end position="23"/>
    </location>
</feature>
<keyword evidence="1" id="KW-1133">Transmembrane helix</keyword>
<dbReference type="Proteomes" id="UP000256763">
    <property type="component" value="Unassembled WGS sequence"/>
</dbReference>
<evidence type="ECO:0008006" key="4">
    <source>
        <dbReference type="Google" id="ProtNLM"/>
    </source>
</evidence>
<organism evidence="2 3">
    <name type="scientific">Alkalilimnicola ehrlichii</name>
    <dbReference type="NCBI Taxonomy" id="351052"/>
    <lineage>
        <taxon>Bacteria</taxon>
        <taxon>Pseudomonadati</taxon>
        <taxon>Pseudomonadota</taxon>
        <taxon>Gammaproteobacteria</taxon>
        <taxon>Chromatiales</taxon>
        <taxon>Ectothiorhodospiraceae</taxon>
        <taxon>Alkalilimnicola</taxon>
    </lineage>
</organism>
<keyword evidence="3" id="KW-1185">Reference proteome</keyword>
<name>A0A3E0X434_9GAMM</name>
<dbReference type="EMBL" id="NFZW01000001">
    <property type="protein sequence ID" value="RFA39484.1"/>
    <property type="molecule type" value="Genomic_DNA"/>
</dbReference>